<organism evidence="1 2">
    <name type="scientific">Vitis vinifera</name>
    <name type="common">Grape</name>
    <dbReference type="NCBI Taxonomy" id="29760"/>
    <lineage>
        <taxon>Eukaryota</taxon>
        <taxon>Viridiplantae</taxon>
        <taxon>Streptophyta</taxon>
        <taxon>Embryophyta</taxon>
        <taxon>Tracheophyta</taxon>
        <taxon>Spermatophyta</taxon>
        <taxon>Magnoliopsida</taxon>
        <taxon>eudicotyledons</taxon>
        <taxon>Gunneridae</taxon>
        <taxon>Pentapetalae</taxon>
        <taxon>rosids</taxon>
        <taxon>Vitales</taxon>
        <taxon>Vitaceae</taxon>
        <taxon>Viteae</taxon>
        <taxon>Vitis</taxon>
    </lineage>
</organism>
<protein>
    <submittedName>
        <fullName evidence="1">Uncharacterized protein</fullName>
    </submittedName>
</protein>
<reference evidence="1 2" key="1">
    <citation type="journal article" date="2018" name="PLoS Genet.">
        <title>Population sequencing reveals clonal diversity and ancestral inbreeding in the grapevine cultivar Chardonnay.</title>
        <authorList>
            <person name="Roach M.J."/>
            <person name="Johnson D.L."/>
            <person name="Bohlmann J."/>
            <person name="van Vuuren H.J."/>
            <person name="Jones S.J."/>
            <person name="Pretorius I.S."/>
            <person name="Schmidt S.A."/>
            <person name="Borneman A.R."/>
        </authorList>
    </citation>
    <scope>NUCLEOTIDE SEQUENCE [LARGE SCALE GENOMIC DNA]</scope>
    <source>
        <strain evidence="2">cv. Chardonnay</strain>
        <tissue evidence="1">Leaf</tissue>
    </source>
</reference>
<dbReference type="EMBL" id="QGNW01000053">
    <property type="protein sequence ID" value="RVX06120.1"/>
    <property type="molecule type" value="Genomic_DNA"/>
</dbReference>
<sequence length="82" mass="9195">MANAHRRRNNVDRIKINGAWCLEENEIREGIGNAFKLLLSSSGVASFISGLQLETLDQLDASTLESPFTEEEVYNVVELQWG</sequence>
<gene>
    <name evidence="1" type="ORF">CK203_018748</name>
</gene>
<dbReference type="AlphaFoldDB" id="A0A438JAX0"/>
<evidence type="ECO:0000313" key="2">
    <source>
        <dbReference type="Proteomes" id="UP000288805"/>
    </source>
</evidence>
<proteinExistence type="predicted"/>
<evidence type="ECO:0000313" key="1">
    <source>
        <dbReference type="EMBL" id="RVX06120.1"/>
    </source>
</evidence>
<comment type="caution">
    <text evidence="1">The sequence shown here is derived from an EMBL/GenBank/DDBJ whole genome shotgun (WGS) entry which is preliminary data.</text>
</comment>
<name>A0A438JAX0_VITVI</name>
<dbReference type="Proteomes" id="UP000288805">
    <property type="component" value="Unassembled WGS sequence"/>
</dbReference>
<accession>A0A438JAX0</accession>